<gene>
    <name evidence="1" type="ORF">GCM10022226_78830</name>
</gene>
<evidence type="ECO:0000313" key="2">
    <source>
        <dbReference type="Proteomes" id="UP001500888"/>
    </source>
</evidence>
<comment type="caution">
    <text evidence="1">The sequence shown here is derived from an EMBL/GenBank/DDBJ whole genome shotgun (WGS) entry which is preliminary data.</text>
</comment>
<protein>
    <recommendedName>
        <fullName evidence="3">Transcriptional regulator</fullName>
    </recommendedName>
</protein>
<evidence type="ECO:0008006" key="3">
    <source>
        <dbReference type="Google" id="ProtNLM"/>
    </source>
</evidence>
<name>A0ABP7JFV5_9ACTN</name>
<sequence>MEGQYREAAQLARHGYDLASPDSGRALLACQEADAWQAQGDVTRATAALARAHQARDQITQADHLGGPFCCGPAREANYTIAVHLSDNRPKQALLAAERAEQAWRDGEPQAYGTWAQVRIGSAIAHLIAGEVTGAADSLGLVLDLPTDRRLATLANRMSREVLPLLESRPLRGVHSALALANRIQEYCSASETTPQLTAE</sequence>
<evidence type="ECO:0000313" key="1">
    <source>
        <dbReference type="EMBL" id="GAA3844032.1"/>
    </source>
</evidence>
<organism evidence="1 2">
    <name type="scientific">Sphaerisporangium flaviroseum</name>
    <dbReference type="NCBI Taxonomy" id="509199"/>
    <lineage>
        <taxon>Bacteria</taxon>
        <taxon>Bacillati</taxon>
        <taxon>Actinomycetota</taxon>
        <taxon>Actinomycetes</taxon>
        <taxon>Streptosporangiales</taxon>
        <taxon>Streptosporangiaceae</taxon>
        <taxon>Sphaerisporangium</taxon>
    </lineage>
</organism>
<dbReference type="EMBL" id="BAAAZR010000059">
    <property type="protein sequence ID" value="GAA3844032.1"/>
    <property type="molecule type" value="Genomic_DNA"/>
</dbReference>
<accession>A0ABP7JFV5</accession>
<dbReference type="Proteomes" id="UP001500888">
    <property type="component" value="Unassembled WGS sequence"/>
</dbReference>
<reference evidence="2" key="1">
    <citation type="journal article" date="2019" name="Int. J. Syst. Evol. Microbiol.">
        <title>The Global Catalogue of Microorganisms (GCM) 10K type strain sequencing project: providing services to taxonomists for standard genome sequencing and annotation.</title>
        <authorList>
            <consortium name="The Broad Institute Genomics Platform"/>
            <consortium name="The Broad Institute Genome Sequencing Center for Infectious Disease"/>
            <person name="Wu L."/>
            <person name="Ma J."/>
        </authorList>
    </citation>
    <scope>NUCLEOTIDE SEQUENCE [LARGE SCALE GENOMIC DNA]</scope>
    <source>
        <strain evidence="2">JCM 16908</strain>
    </source>
</reference>
<proteinExistence type="predicted"/>
<keyword evidence="2" id="KW-1185">Reference proteome</keyword>